<dbReference type="Proteomes" id="UP000037460">
    <property type="component" value="Unassembled WGS sequence"/>
</dbReference>
<evidence type="ECO:0008006" key="3">
    <source>
        <dbReference type="Google" id="ProtNLM"/>
    </source>
</evidence>
<evidence type="ECO:0000313" key="1">
    <source>
        <dbReference type="EMBL" id="KOO30663.1"/>
    </source>
</evidence>
<proteinExistence type="predicted"/>
<sequence>MPRNSKEGPREGTIDMLSARSSAVRKRLGNLEKVTIEYIEACGDCFYLAMEAALSQEEGWSPYFTVATMREVVASSLTEEIFQLYTLLHQQQTEGFKFMEGVDSLETLRNRVRIRGQKVGGTKCVWADGFAMETIANHFQLLLLVVDERSSQKFTRIAPRCPSGAVIDSDSIPPTQATVLLHASQREHMNLICYDGRRLTPVGQLPLKLQGFWGLRSTATGKRKAAE</sequence>
<accession>A0A0M0JWZ8</accession>
<gene>
    <name evidence="1" type="ORF">Ctob_005823</name>
</gene>
<evidence type="ECO:0000313" key="2">
    <source>
        <dbReference type="Proteomes" id="UP000037460"/>
    </source>
</evidence>
<comment type="caution">
    <text evidence="1">The sequence shown here is derived from an EMBL/GenBank/DDBJ whole genome shotgun (WGS) entry which is preliminary data.</text>
</comment>
<organism evidence="1 2">
    <name type="scientific">Chrysochromulina tobinii</name>
    <dbReference type="NCBI Taxonomy" id="1460289"/>
    <lineage>
        <taxon>Eukaryota</taxon>
        <taxon>Haptista</taxon>
        <taxon>Haptophyta</taxon>
        <taxon>Prymnesiophyceae</taxon>
        <taxon>Prymnesiales</taxon>
        <taxon>Chrysochromulinaceae</taxon>
        <taxon>Chrysochromulina</taxon>
    </lineage>
</organism>
<feature type="non-terminal residue" evidence="1">
    <location>
        <position position="227"/>
    </location>
</feature>
<dbReference type="EMBL" id="JWZX01002184">
    <property type="protein sequence ID" value="KOO30663.1"/>
    <property type="molecule type" value="Genomic_DNA"/>
</dbReference>
<keyword evidence="2" id="KW-1185">Reference proteome</keyword>
<dbReference type="OrthoDB" id="203552at2759"/>
<name>A0A0M0JWZ8_9EUKA</name>
<reference evidence="2" key="1">
    <citation type="journal article" date="2015" name="PLoS Genet.">
        <title>Genome Sequence and Transcriptome Analyses of Chrysochromulina tobin: Metabolic Tools for Enhanced Algal Fitness in the Prominent Order Prymnesiales (Haptophyceae).</title>
        <authorList>
            <person name="Hovde B.T."/>
            <person name="Deodato C.R."/>
            <person name="Hunsperger H.M."/>
            <person name="Ryken S.A."/>
            <person name="Yost W."/>
            <person name="Jha R.K."/>
            <person name="Patterson J."/>
            <person name="Monnat R.J. Jr."/>
            <person name="Barlow S.B."/>
            <person name="Starkenburg S.R."/>
            <person name="Cattolico R.A."/>
        </authorList>
    </citation>
    <scope>NUCLEOTIDE SEQUENCE</scope>
    <source>
        <strain evidence="2">CCMP291</strain>
    </source>
</reference>
<dbReference type="AlphaFoldDB" id="A0A0M0JWZ8"/>
<protein>
    <recommendedName>
        <fullName evidence="3">OTU domain-containing protein</fullName>
    </recommendedName>
</protein>